<name>A0ACB9KVV4_BAUVA</name>
<gene>
    <name evidence="1" type="ORF">L6164_034739</name>
</gene>
<reference evidence="1 2" key="1">
    <citation type="journal article" date="2022" name="DNA Res.">
        <title>Chromosomal-level genome assembly of the orchid tree Bauhinia variegata (Leguminosae; Cercidoideae) supports the allotetraploid origin hypothesis of Bauhinia.</title>
        <authorList>
            <person name="Zhong Y."/>
            <person name="Chen Y."/>
            <person name="Zheng D."/>
            <person name="Pang J."/>
            <person name="Liu Y."/>
            <person name="Luo S."/>
            <person name="Meng S."/>
            <person name="Qian L."/>
            <person name="Wei D."/>
            <person name="Dai S."/>
            <person name="Zhou R."/>
        </authorList>
    </citation>
    <scope>NUCLEOTIDE SEQUENCE [LARGE SCALE GENOMIC DNA]</scope>
    <source>
        <strain evidence="1">BV-YZ2020</strain>
    </source>
</reference>
<proteinExistence type="predicted"/>
<keyword evidence="2" id="KW-1185">Reference proteome</keyword>
<dbReference type="Proteomes" id="UP000828941">
    <property type="component" value="Chromosome 13"/>
</dbReference>
<evidence type="ECO:0000313" key="1">
    <source>
        <dbReference type="EMBL" id="KAI4301461.1"/>
    </source>
</evidence>
<evidence type="ECO:0000313" key="2">
    <source>
        <dbReference type="Proteomes" id="UP000828941"/>
    </source>
</evidence>
<comment type="caution">
    <text evidence="1">The sequence shown here is derived from an EMBL/GenBank/DDBJ whole genome shotgun (WGS) entry which is preliminary data.</text>
</comment>
<protein>
    <submittedName>
        <fullName evidence="1">Uncharacterized protein</fullName>
    </submittedName>
</protein>
<accession>A0ACB9KVV4</accession>
<sequence>MEQTSRRRVLQFLGFMPSLPVCQKGLMGRRGRVPTIVYVWSGLLSIIISLLWVYINPPSGRQGYMNFQFP</sequence>
<organism evidence="1 2">
    <name type="scientific">Bauhinia variegata</name>
    <name type="common">Purple orchid tree</name>
    <name type="synonym">Phanera variegata</name>
    <dbReference type="NCBI Taxonomy" id="167791"/>
    <lineage>
        <taxon>Eukaryota</taxon>
        <taxon>Viridiplantae</taxon>
        <taxon>Streptophyta</taxon>
        <taxon>Embryophyta</taxon>
        <taxon>Tracheophyta</taxon>
        <taxon>Spermatophyta</taxon>
        <taxon>Magnoliopsida</taxon>
        <taxon>eudicotyledons</taxon>
        <taxon>Gunneridae</taxon>
        <taxon>Pentapetalae</taxon>
        <taxon>rosids</taxon>
        <taxon>fabids</taxon>
        <taxon>Fabales</taxon>
        <taxon>Fabaceae</taxon>
        <taxon>Cercidoideae</taxon>
        <taxon>Cercideae</taxon>
        <taxon>Bauhiniinae</taxon>
        <taxon>Bauhinia</taxon>
    </lineage>
</organism>
<dbReference type="EMBL" id="CM039438">
    <property type="protein sequence ID" value="KAI4301461.1"/>
    <property type="molecule type" value="Genomic_DNA"/>
</dbReference>